<dbReference type="SUPFAM" id="SSF56436">
    <property type="entry name" value="C-type lectin-like"/>
    <property type="match status" value="2"/>
</dbReference>
<name>A0A240EHM5_9VIBR</name>
<accession>A0A240EHM5</accession>
<dbReference type="Proteomes" id="UP000219336">
    <property type="component" value="Unassembled WGS sequence"/>
</dbReference>
<reference evidence="3" key="1">
    <citation type="submission" date="2016-06" db="EMBL/GenBank/DDBJ databases">
        <authorList>
            <person name="Rodrigo-Torres L."/>
            <person name="Arahal R.D."/>
            <person name="Lucena T."/>
        </authorList>
    </citation>
    <scope>NUCLEOTIDE SEQUENCE [LARGE SCALE GENOMIC DNA]</scope>
    <source>
        <strain evidence="3">CECT8203</strain>
    </source>
</reference>
<feature type="domain" description="Sulfatase-modifying factor enzyme-like" evidence="1">
    <location>
        <begin position="70"/>
        <end position="249"/>
    </location>
</feature>
<keyword evidence="2" id="KW-0808">Transferase</keyword>
<dbReference type="InterPro" id="IPR016187">
    <property type="entry name" value="CTDL_fold"/>
</dbReference>
<dbReference type="Gene3D" id="3.90.1580.10">
    <property type="entry name" value="paralog of FGE (formylglycine-generating enzyme)"/>
    <property type="match status" value="2"/>
</dbReference>
<keyword evidence="2" id="KW-0418">Kinase</keyword>
<dbReference type="EMBL" id="OANU01000009">
    <property type="protein sequence ID" value="SNX47450.1"/>
    <property type="molecule type" value="Genomic_DNA"/>
</dbReference>
<sequence>MKNNIFFILVIFVIFSLVIAISTMSSLNDIPTLNVKNLDNRFNKHYLDVIIDENRSYISNNPNIRKSLRQPEVEVNIKNKYIHQCEVTQKEFNQFVQNSQGRENRSATFSHKISGKLSSPVTGVNFLQAQRYCDSIGGRLPTHYEWEAAATGIERRLYPWGNSFSNDDNPYIDPILNTTKSCGKVISTSTPINVHDLSGNVSEWVVSDQSAMIKGGNGFDKDSIFSSLNLFYRTANPKTKSKQIGFRCIFDNVVQNQDIIKIPDGNYLVGVPKQSLLAIPASYFKSEFNSSLLTASDPKNHSTSLQFSVYEITVDQYHRFLLDPLVHLNLFSSGNQPKNHSYTPLDWKTQLLSPSYPVRGVDWWSAHAFAVWAGGRLPSQDEWTNIYIQTLNHVYHAPDTMSGIQEVSATCSSASTSICGLFDNVSEWTSSVVITPEGAIEMIYKGGNFRIPTEQTLDPHYMQSISPHYRADTLGFRVIFP</sequence>
<feature type="domain" description="Sulfatase-modifying factor enzyme-like" evidence="1">
    <location>
        <begin position="256"/>
        <end position="384"/>
    </location>
</feature>
<dbReference type="GO" id="GO:0120147">
    <property type="term" value="F:formylglycine-generating oxidase activity"/>
    <property type="evidence" value="ECO:0007669"/>
    <property type="project" value="TreeGrafter"/>
</dbReference>
<dbReference type="InterPro" id="IPR005532">
    <property type="entry name" value="SUMF_dom"/>
</dbReference>
<gene>
    <name evidence="2" type="primary">pkn1_1</name>
    <name evidence="2" type="ORF">VTH8203_01054</name>
</gene>
<dbReference type="RefSeq" id="WP_096992724.1">
    <property type="nucleotide sequence ID" value="NZ_JBHSII010000001.1"/>
</dbReference>
<evidence type="ECO:0000259" key="1">
    <source>
        <dbReference type="Pfam" id="PF03781"/>
    </source>
</evidence>
<keyword evidence="3" id="KW-1185">Reference proteome</keyword>
<dbReference type="OrthoDB" id="5903079at2"/>
<dbReference type="InterPro" id="IPR042095">
    <property type="entry name" value="SUMF_sf"/>
</dbReference>
<organism evidence="2 3">
    <name type="scientific">Vibrio thalassae</name>
    <dbReference type="NCBI Taxonomy" id="1243014"/>
    <lineage>
        <taxon>Bacteria</taxon>
        <taxon>Pseudomonadati</taxon>
        <taxon>Pseudomonadota</taxon>
        <taxon>Gammaproteobacteria</taxon>
        <taxon>Vibrionales</taxon>
        <taxon>Vibrionaceae</taxon>
        <taxon>Vibrio</taxon>
    </lineage>
</organism>
<evidence type="ECO:0000313" key="2">
    <source>
        <dbReference type="EMBL" id="SNX47450.1"/>
    </source>
</evidence>
<dbReference type="InterPro" id="IPR051043">
    <property type="entry name" value="Sulfatase_Mod_Factor_Kinase"/>
</dbReference>
<dbReference type="PANTHER" id="PTHR23150:SF19">
    <property type="entry name" value="FORMYLGLYCINE-GENERATING ENZYME"/>
    <property type="match status" value="1"/>
</dbReference>
<dbReference type="GO" id="GO:0004674">
    <property type="term" value="F:protein serine/threonine kinase activity"/>
    <property type="evidence" value="ECO:0007669"/>
    <property type="project" value="UniProtKB-EC"/>
</dbReference>
<evidence type="ECO:0000313" key="3">
    <source>
        <dbReference type="Proteomes" id="UP000219336"/>
    </source>
</evidence>
<proteinExistence type="predicted"/>
<dbReference type="Pfam" id="PF03781">
    <property type="entry name" value="FGE-sulfatase"/>
    <property type="match status" value="2"/>
</dbReference>
<dbReference type="PANTHER" id="PTHR23150">
    <property type="entry name" value="SULFATASE MODIFYING FACTOR 1, 2"/>
    <property type="match status" value="1"/>
</dbReference>
<dbReference type="AlphaFoldDB" id="A0A240EHM5"/>
<protein>
    <submittedName>
        <fullName evidence="2">Serine/threonine-protein kinase pkn1</fullName>
        <ecNumber evidence="2">2.7.11.1</ecNumber>
    </submittedName>
</protein>
<dbReference type="EC" id="2.7.11.1" evidence="2"/>